<dbReference type="InterPro" id="IPR014721">
    <property type="entry name" value="Ribsml_uS5_D2-typ_fold_subgr"/>
</dbReference>
<evidence type="ECO:0000313" key="6">
    <source>
        <dbReference type="EMBL" id="SVB13216.1"/>
    </source>
</evidence>
<dbReference type="Gene3D" id="3.30.230.10">
    <property type="match status" value="1"/>
</dbReference>
<evidence type="ECO:0000256" key="4">
    <source>
        <dbReference type="ARBA" id="ARBA00022840"/>
    </source>
</evidence>
<keyword evidence="3" id="KW-0418">Kinase</keyword>
<dbReference type="PANTHER" id="PTHR43527">
    <property type="entry name" value="4-DIPHOSPHOCYTIDYL-2-C-METHYL-D-ERYTHRITOL KINASE, CHLOROPLASTIC"/>
    <property type="match status" value="1"/>
</dbReference>
<sequence length="144" mass="16768">MFDQITVEKSSFFKINYIGKFAPENNFYIDCILQRLFETFQISKPRLNFIVEKNIPVQSGLGSASSNAAAMFRILEKMNIYKINDIRDTRILGSDIPLFLNQKDCLIRGTGEKITNKMYPKYYFLLVKPNSHCSTKEMYNLIKN</sequence>
<dbReference type="PANTHER" id="PTHR43527:SF2">
    <property type="entry name" value="4-DIPHOSPHOCYTIDYL-2-C-METHYL-D-ERYTHRITOL KINASE, CHLOROPLASTIC"/>
    <property type="match status" value="1"/>
</dbReference>
<dbReference type="EMBL" id="UINC01029826">
    <property type="protein sequence ID" value="SVB13216.1"/>
    <property type="molecule type" value="Genomic_DNA"/>
</dbReference>
<dbReference type="InterPro" id="IPR006204">
    <property type="entry name" value="GHMP_kinase_N_dom"/>
</dbReference>
<protein>
    <recommendedName>
        <fullName evidence="5">GHMP kinase N-terminal domain-containing protein</fullName>
    </recommendedName>
</protein>
<proteinExistence type="predicted"/>
<dbReference type="InterPro" id="IPR020568">
    <property type="entry name" value="Ribosomal_Su5_D2-typ_SF"/>
</dbReference>
<evidence type="ECO:0000256" key="2">
    <source>
        <dbReference type="ARBA" id="ARBA00022741"/>
    </source>
</evidence>
<keyword evidence="4" id="KW-0067">ATP-binding</keyword>
<evidence type="ECO:0000259" key="5">
    <source>
        <dbReference type="Pfam" id="PF00288"/>
    </source>
</evidence>
<feature type="domain" description="GHMP kinase N-terminal" evidence="5">
    <location>
        <begin position="28"/>
        <end position="80"/>
    </location>
</feature>
<dbReference type="SUPFAM" id="SSF54211">
    <property type="entry name" value="Ribosomal protein S5 domain 2-like"/>
    <property type="match status" value="1"/>
</dbReference>
<organism evidence="6">
    <name type="scientific">marine metagenome</name>
    <dbReference type="NCBI Taxonomy" id="408172"/>
    <lineage>
        <taxon>unclassified sequences</taxon>
        <taxon>metagenomes</taxon>
        <taxon>ecological metagenomes</taxon>
    </lineage>
</organism>
<evidence type="ECO:0000256" key="3">
    <source>
        <dbReference type="ARBA" id="ARBA00022777"/>
    </source>
</evidence>
<dbReference type="Pfam" id="PF00288">
    <property type="entry name" value="GHMP_kinases_N"/>
    <property type="match status" value="1"/>
</dbReference>
<dbReference type="GO" id="GO:0005524">
    <property type="term" value="F:ATP binding"/>
    <property type="evidence" value="ECO:0007669"/>
    <property type="project" value="UniProtKB-KW"/>
</dbReference>
<keyword evidence="1" id="KW-0808">Transferase</keyword>
<dbReference type="GO" id="GO:0050515">
    <property type="term" value="F:4-(cytidine 5'-diphospho)-2-C-methyl-D-erythritol kinase activity"/>
    <property type="evidence" value="ECO:0007669"/>
    <property type="project" value="TreeGrafter"/>
</dbReference>
<dbReference type="AlphaFoldDB" id="A0A382BHC1"/>
<name>A0A382BHC1_9ZZZZ</name>
<feature type="non-terminal residue" evidence="6">
    <location>
        <position position="144"/>
    </location>
</feature>
<evidence type="ECO:0000256" key="1">
    <source>
        <dbReference type="ARBA" id="ARBA00022679"/>
    </source>
</evidence>
<gene>
    <name evidence="6" type="ORF">METZ01_LOCUS166070</name>
</gene>
<keyword evidence="2" id="KW-0547">Nucleotide-binding</keyword>
<accession>A0A382BHC1</accession>
<reference evidence="6" key="1">
    <citation type="submission" date="2018-05" db="EMBL/GenBank/DDBJ databases">
        <authorList>
            <person name="Lanie J.A."/>
            <person name="Ng W.-L."/>
            <person name="Kazmierczak K.M."/>
            <person name="Andrzejewski T.M."/>
            <person name="Davidsen T.M."/>
            <person name="Wayne K.J."/>
            <person name="Tettelin H."/>
            <person name="Glass J.I."/>
            <person name="Rusch D."/>
            <person name="Podicherti R."/>
            <person name="Tsui H.-C.T."/>
            <person name="Winkler M.E."/>
        </authorList>
    </citation>
    <scope>NUCLEOTIDE SEQUENCE</scope>
</reference>